<gene>
    <name evidence="3" type="ORF">BJY26_002321</name>
</gene>
<dbReference type="EMBL" id="JACBZP010000001">
    <property type="protein sequence ID" value="NYI68015.1"/>
    <property type="molecule type" value="Genomic_DNA"/>
</dbReference>
<dbReference type="Proteomes" id="UP000539111">
    <property type="component" value="Unassembled WGS sequence"/>
</dbReference>
<evidence type="ECO:0000256" key="1">
    <source>
        <dbReference type="SAM" id="MobiDB-lite"/>
    </source>
</evidence>
<feature type="region of interest" description="Disordered" evidence="1">
    <location>
        <begin position="14"/>
        <end position="50"/>
    </location>
</feature>
<keyword evidence="4" id="KW-1185">Reference proteome</keyword>
<dbReference type="SMART" id="SM00507">
    <property type="entry name" value="HNHc"/>
    <property type="match status" value="1"/>
</dbReference>
<proteinExistence type="predicted"/>
<evidence type="ECO:0000313" key="4">
    <source>
        <dbReference type="Proteomes" id="UP000539111"/>
    </source>
</evidence>
<dbReference type="InterPro" id="IPR003615">
    <property type="entry name" value="HNH_nuc"/>
</dbReference>
<dbReference type="Gene3D" id="1.10.30.50">
    <property type="match status" value="1"/>
</dbReference>
<name>A0A7Z0IHX5_9MICO</name>
<protein>
    <recommendedName>
        <fullName evidence="2">HNH nuclease domain-containing protein</fullName>
    </recommendedName>
</protein>
<reference evidence="3 4" key="1">
    <citation type="submission" date="2020-07" db="EMBL/GenBank/DDBJ databases">
        <title>Sequencing the genomes of 1000 actinobacteria strains.</title>
        <authorList>
            <person name="Klenk H.-P."/>
        </authorList>
    </citation>
    <scope>NUCLEOTIDE SEQUENCE [LARGE SCALE GENOMIC DNA]</scope>
    <source>
        <strain evidence="3 4">DSM 26341</strain>
    </source>
</reference>
<evidence type="ECO:0000259" key="2">
    <source>
        <dbReference type="SMART" id="SM00507"/>
    </source>
</evidence>
<evidence type="ECO:0000313" key="3">
    <source>
        <dbReference type="EMBL" id="NYI68015.1"/>
    </source>
</evidence>
<dbReference type="Pfam" id="PF02720">
    <property type="entry name" value="DUF222"/>
    <property type="match status" value="1"/>
</dbReference>
<feature type="compositionally biased region" description="Basic and acidic residues" evidence="1">
    <location>
        <begin position="17"/>
        <end position="31"/>
    </location>
</feature>
<sequence length="598" mass="63789">MEFDEQQAQRILAGLRRRLEPRDSRPSERWDVPGLARGRSEGPDGESSLGDADIEAAIDAVNLGSGIVREVPGNALTDQAVVQLLSDVAVARRRLDAAYLKVVALVDQRDAARDSGVGAQTTAGLLKAIAGVAPGRAKADVADARALHGEGAVSESVLVPGKSAPAGPLADMSDLLAKGRVSLAHIDTAVRTLNKVPEHLLDAAMNPGNEDDERGVAAAKSVRENICEFFAEKAPSTSPENLRRLGKHLVEVLDPDTDDHYDPESFNRRSMTMSTDITGMVFGTYQLDPAAGAALRAVLDPLSAPHPVQHGDDGSVAVRDTRTPEQRRADALSELASAAAPFVPRCHPNPDCRRDEEGVWGAEPGTGNTRAEARQAADQLFGLEKAATGNGAAQSEAASKLHPGRRPARITVMTTVDKFTGRDRTPSHCFQTGDIAPGTLTRLACDASFERLVMDARGAVLDLGVPVRLASPAQKRAISGRDKGCVFPGCNRPPSWCDVHHVQWYSRGGPTDVGNLCLLCAQHHSLIHSESWKLRMIDGVPYAKPEPGTIKVTVAGAEPTVLDTYSAGGDWVRNSYFDRLKDTEELGRSITRSTAVAT</sequence>
<organism evidence="3 4">
    <name type="scientific">Spelaeicoccus albus</name>
    <dbReference type="NCBI Taxonomy" id="1280376"/>
    <lineage>
        <taxon>Bacteria</taxon>
        <taxon>Bacillati</taxon>
        <taxon>Actinomycetota</taxon>
        <taxon>Actinomycetes</taxon>
        <taxon>Micrococcales</taxon>
        <taxon>Brevibacteriaceae</taxon>
        <taxon>Spelaeicoccus</taxon>
    </lineage>
</organism>
<feature type="domain" description="HNH nuclease" evidence="2">
    <location>
        <begin position="473"/>
        <end position="525"/>
    </location>
</feature>
<comment type="caution">
    <text evidence="3">The sequence shown here is derived from an EMBL/GenBank/DDBJ whole genome shotgun (WGS) entry which is preliminary data.</text>
</comment>
<accession>A0A7Z0IHX5</accession>
<dbReference type="AlphaFoldDB" id="A0A7Z0IHX5"/>
<dbReference type="CDD" id="cd00085">
    <property type="entry name" value="HNHc"/>
    <property type="match status" value="1"/>
</dbReference>
<dbReference type="InterPro" id="IPR003870">
    <property type="entry name" value="DUF222"/>
</dbReference>
<dbReference type="RefSeq" id="WP_179428414.1">
    <property type="nucleotide sequence ID" value="NZ_JACBZP010000001.1"/>
</dbReference>